<dbReference type="InterPro" id="IPR011042">
    <property type="entry name" value="6-blade_b-propeller_TolB-like"/>
</dbReference>
<dbReference type="PANTHER" id="PTHR36842:SF1">
    <property type="entry name" value="PROTEIN TOLB"/>
    <property type="match status" value="1"/>
</dbReference>
<dbReference type="SUPFAM" id="SSF69304">
    <property type="entry name" value="Tricorn protease N-terminal domain"/>
    <property type="match status" value="1"/>
</dbReference>
<dbReference type="RefSeq" id="WP_203755738.1">
    <property type="nucleotide sequence ID" value="NZ_BONK01000009.1"/>
</dbReference>
<dbReference type="InterPro" id="IPR001434">
    <property type="entry name" value="OmcB-like_DUF11"/>
</dbReference>
<feature type="domain" description="DUF11" evidence="4">
    <location>
        <begin position="914"/>
        <end position="1016"/>
    </location>
</feature>
<evidence type="ECO:0000313" key="6">
    <source>
        <dbReference type="Proteomes" id="UP000632740"/>
    </source>
</evidence>
<dbReference type="PANTHER" id="PTHR36842">
    <property type="entry name" value="PROTEIN TOLB HOMOLOG"/>
    <property type="match status" value="1"/>
</dbReference>
<dbReference type="EMBL" id="BONK01000009">
    <property type="protein sequence ID" value="GIG22000.1"/>
    <property type="molecule type" value="Genomic_DNA"/>
</dbReference>
<dbReference type="Pfam" id="PF07676">
    <property type="entry name" value="PD40"/>
    <property type="match status" value="3"/>
</dbReference>
<keyword evidence="6" id="KW-1185">Reference proteome</keyword>
<dbReference type="Pfam" id="PF01345">
    <property type="entry name" value="DUF11"/>
    <property type="match status" value="2"/>
</dbReference>
<comment type="caution">
    <text evidence="5">The sequence shown here is derived from an EMBL/GenBank/DDBJ whole genome shotgun (WGS) entry which is preliminary data.</text>
</comment>
<dbReference type="AlphaFoldDB" id="A0A919P3F4"/>
<dbReference type="SUPFAM" id="SSF82171">
    <property type="entry name" value="DPP6 N-terminal domain-like"/>
    <property type="match status" value="1"/>
</dbReference>
<feature type="signal peptide" evidence="3">
    <location>
        <begin position="1"/>
        <end position="26"/>
    </location>
</feature>
<dbReference type="Gene3D" id="2.120.10.30">
    <property type="entry name" value="TolB, C-terminal domain"/>
    <property type="match status" value="3"/>
</dbReference>
<evidence type="ECO:0000256" key="2">
    <source>
        <dbReference type="SAM" id="MobiDB-lite"/>
    </source>
</evidence>
<sequence length="1123" mass="114821">MERVRTWVAGAVVGLLLLPGAGTASAGPVPAASLAAALPTPTAAQPRLGFVDTSDELRRLNLSTDGGGIGIAAAGAQPEAAAGTGSPAVLAAATQPDLGTVPPIFAFPDRQDFSVRDGHRVDGQAHVTTLSDSDSLVAWVSTQDVEEPDPGGAAAAAAAGPDETDVRTRFGDVYVNTIFSGTPGPDIRITCDAAQEVHPVVSPGGHHVAYASNASGRWVVMVAEVPPAGDGSCEAAAPEAVTADDVDSTWPTWLDDGHLIVSQTNADAPLGALYRIDLGATRLDPVQLTSGDVGSTQPDVRSTGKAEAFLLAYTTTAYRPDGSIQFMQLDDDGRPVQRVDGEGEPMFDPDGNPLYTIDPYQGAESSRVQGSEPAWAPGSAFDLLFTSTQDDPAGGVWVGVWDTGNPPQFQGERSLVDVVGVTESHPTWILDYDEGESSTDFADLAYTSEVVSADVTDVVADDGSDVRPVSAEGFFPSGDTLSSFAEAGAGVHYSPDGTQVAYSTPVGGEGDTGMALTLARADDLTDVPFDYDRDDDDIDVDPVWSPDGTSIVFVRAASDGDGGHQPPHLWLVSVKPDGTFGETRQLTQSEAVASRWDTGPTWSPDGTHVAFSRISRFGSDNPTASEIWAVDVATGEATQVILSECGCGGLAVFGRSPSWSPDGTQLAIADLVTDIPADSDLAIDARGAIGLVTLAPGDVTRVVAVAPLTGFDRDGNPTAARLLVDPSDDPEWSPDGTEITFSGSPAGQARLRAIWGVTPDAATVREVVDLSGPQRAPAYQPFTDLVLTMSAGPVAGGAATVTATVSNTGPALVRDGTVTVELPAGLTTPGAPGCTQSAALVTCALTDPLPAGQTVAFAIPVQGISDTTRSTIPGTVQTGTPERVVTNNTASVDVGGAGGVGVTLALSSPVAFVGGRPVTATFTVRNAGALPAQDVALATTYPGIVTVAPSGGAPCLVAAGVCPIGTLAGGAAVVLTATLDPTIAFTGPPQTGPVTGTVTTTSPDPGTGDNTATATLEVRQPVVVLAPAVARPNEVVFAVGHDFPPGEDVDLGWSSGLLSVRNPVVVRPDGSWSQSILIIRDTLLTRRDLRVTDGQPSPTFGDVQAPLLVVPTSVDAPTFLFRK</sequence>
<name>A0A919P3F4_9CELL</name>
<dbReference type="InterPro" id="IPR011659">
    <property type="entry name" value="WD40"/>
</dbReference>
<evidence type="ECO:0000256" key="1">
    <source>
        <dbReference type="ARBA" id="ARBA00009820"/>
    </source>
</evidence>
<evidence type="ECO:0000313" key="5">
    <source>
        <dbReference type="EMBL" id="GIG22000.1"/>
    </source>
</evidence>
<comment type="similarity">
    <text evidence="1">Belongs to the TolB family.</text>
</comment>
<keyword evidence="3" id="KW-0732">Signal</keyword>
<feature type="domain" description="DUF11" evidence="4">
    <location>
        <begin position="789"/>
        <end position="894"/>
    </location>
</feature>
<organism evidence="5 6">
    <name type="scientific">Cellulomonas chitinilytica</name>
    <dbReference type="NCBI Taxonomy" id="398759"/>
    <lineage>
        <taxon>Bacteria</taxon>
        <taxon>Bacillati</taxon>
        <taxon>Actinomycetota</taxon>
        <taxon>Actinomycetes</taxon>
        <taxon>Micrococcales</taxon>
        <taxon>Cellulomonadaceae</taxon>
        <taxon>Cellulomonas</taxon>
    </lineage>
</organism>
<feature type="region of interest" description="Disordered" evidence="2">
    <location>
        <begin position="986"/>
        <end position="1007"/>
    </location>
</feature>
<feature type="chain" id="PRO_5037088630" description="DUF11 domain-containing protein" evidence="3">
    <location>
        <begin position="27"/>
        <end position="1123"/>
    </location>
</feature>
<accession>A0A919P3F4</accession>
<reference evidence="5" key="1">
    <citation type="submission" date="2021-01" db="EMBL/GenBank/DDBJ databases">
        <title>Whole genome shotgun sequence of Cellulomonas chitinilytica NBRC 110799.</title>
        <authorList>
            <person name="Komaki H."/>
            <person name="Tamura T."/>
        </authorList>
    </citation>
    <scope>NUCLEOTIDE SEQUENCE</scope>
    <source>
        <strain evidence="5">NBRC 110799</strain>
    </source>
</reference>
<protein>
    <recommendedName>
        <fullName evidence="4">DUF11 domain-containing protein</fullName>
    </recommendedName>
</protein>
<evidence type="ECO:0000259" key="4">
    <source>
        <dbReference type="Pfam" id="PF01345"/>
    </source>
</evidence>
<proteinExistence type="inferred from homology"/>
<gene>
    <name evidence="5" type="ORF">Cch01nite_27240</name>
</gene>
<dbReference type="Proteomes" id="UP000632740">
    <property type="component" value="Unassembled WGS sequence"/>
</dbReference>
<evidence type="ECO:0000256" key="3">
    <source>
        <dbReference type="SAM" id="SignalP"/>
    </source>
</evidence>